<name>A0AAV4DWH2_9GAST</name>
<protein>
    <submittedName>
        <fullName evidence="2">Uncharacterized protein</fullName>
    </submittedName>
</protein>
<reference evidence="2 3" key="1">
    <citation type="journal article" date="2021" name="Elife">
        <title>Chloroplast acquisition without the gene transfer in kleptoplastic sea slugs, Plakobranchus ocellatus.</title>
        <authorList>
            <person name="Maeda T."/>
            <person name="Takahashi S."/>
            <person name="Yoshida T."/>
            <person name="Shimamura S."/>
            <person name="Takaki Y."/>
            <person name="Nagai Y."/>
            <person name="Toyoda A."/>
            <person name="Suzuki Y."/>
            <person name="Arimoto A."/>
            <person name="Ishii H."/>
            <person name="Satoh N."/>
            <person name="Nishiyama T."/>
            <person name="Hasebe M."/>
            <person name="Maruyama T."/>
            <person name="Minagawa J."/>
            <person name="Obokata J."/>
            <person name="Shigenobu S."/>
        </authorList>
    </citation>
    <scope>NUCLEOTIDE SEQUENCE [LARGE SCALE GENOMIC DNA]</scope>
</reference>
<evidence type="ECO:0000313" key="3">
    <source>
        <dbReference type="Proteomes" id="UP000735302"/>
    </source>
</evidence>
<organism evidence="2 3">
    <name type="scientific">Plakobranchus ocellatus</name>
    <dbReference type="NCBI Taxonomy" id="259542"/>
    <lineage>
        <taxon>Eukaryota</taxon>
        <taxon>Metazoa</taxon>
        <taxon>Spiralia</taxon>
        <taxon>Lophotrochozoa</taxon>
        <taxon>Mollusca</taxon>
        <taxon>Gastropoda</taxon>
        <taxon>Heterobranchia</taxon>
        <taxon>Euthyneura</taxon>
        <taxon>Panpulmonata</taxon>
        <taxon>Sacoglossa</taxon>
        <taxon>Placobranchoidea</taxon>
        <taxon>Plakobranchidae</taxon>
        <taxon>Plakobranchus</taxon>
    </lineage>
</organism>
<feature type="compositionally biased region" description="Acidic residues" evidence="1">
    <location>
        <begin position="1"/>
        <end position="18"/>
    </location>
</feature>
<evidence type="ECO:0000256" key="1">
    <source>
        <dbReference type="SAM" id="MobiDB-lite"/>
    </source>
</evidence>
<feature type="region of interest" description="Disordered" evidence="1">
    <location>
        <begin position="1"/>
        <end position="45"/>
    </location>
</feature>
<sequence length="76" mass="8731">MPDTEAGGDNDSDDDYDKDDANTMVVINGRDGPRPIRRPQTPLPGPRIWISRRNVDVDRWAPMWAKDFTCTLWTQN</sequence>
<evidence type="ECO:0000313" key="2">
    <source>
        <dbReference type="EMBL" id="GFO48603.1"/>
    </source>
</evidence>
<accession>A0AAV4DWH2</accession>
<dbReference type="Proteomes" id="UP000735302">
    <property type="component" value="Unassembled WGS sequence"/>
</dbReference>
<comment type="caution">
    <text evidence="2">The sequence shown here is derived from an EMBL/GenBank/DDBJ whole genome shotgun (WGS) entry which is preliminary data.</text>
</comment>
<dbReference type="AlphaFoldDB" id="A0AAV4DWH2"/>
<proteinExistence type="predicted"/>
<keyword evidence="3" id="KW-1185">Reference proteome</keyword>
<dbReference type="EMBL" id="BLXT01008438">
    <property type="protein sequence ID" value="GFO48603.1"/>
    <property type="molecule type" value="Genomic_DNA"/>
</dbReference>
<gene>
    <name evidence="2" type="ORF">PoB_007510800</name>
</gene>